<dbReference type="EMBL" id="BAAAVI010000042">
    <property type="protein sequence ID" value="GAA2888225.1"/>
    <property type="molecule type" value="Genomic_DNA"/>
</dbReference>
<evidence type="ECO:0000256" key="3">
    <source>
        <dbReference type="ARBA" id="ARBA00005417"/>
    </source>
</evidence>
<feature type="domain" description="ABC transmembrane type-1" evidence="13">
    <location>
        <begin position="75"/>
        <end position="264"/>
    </location>
</feature>
<dbReference type="SUPFAM" id="SSF52540">
    <property type="entry name" value="P-loop containing nucleoside triphosphate hydrolases"/>
    <property type="match status" value="1"/>
</dbReference>
<comment type="caution">
    <text evidence="14">The sequence shown here is derived from an EMBL/GenBank/DDBJ whole genome shotgun (WGS) entry which is preliminary data.</text>
</comment>
<feature type="transmembrane region" description="Helical" evidence="11">
    <location>
        <begin position="111"/>
        <end position="134"/>
    </location>
</feature>
<dbReference type="Proteomes" id="UP001500831">
    <property type="component" value="Unassembled WGS sequence"/>
</dbReference>
<dbReference type="InterPro" id="IPR050388">
    <property type="entry name" value="ABC_Ni/Peptide_Import"/>
</dbReference>
<evidence type="ECO:0000256" key="8">
    <source>
        <dbReference type="ARBA" id="ARBA00022840"/>
    </source>
</evidence>
<dbReference type="InterPro" id="IPR003593">
    <property type="entry name" value="AAA+_ATPase"/>
</dbReference>
<feature type="transmembrane region" description="Helical" evidence="11">
    <location>
        <begin position="196"/>
        <end position="219"/>
    </location>
</feature>
<keyword evidence="5" id="KW-1003">Cell membrane</keyword>
<sequence>MSNRSRRAALTGPLGVASLILVAAFVVLAVVAPPLWGERADLVDPGAMNQGPGPGHPLGTDNLGRDILARALVATRLSLAMALVATLAGAVAGTALGVLPTAFGPRVRRWFAAVIDVWLAFPVLLLAMFVAIMLGTGTTASVIALALTMVPSFARLAQTLSASVGGSEYLAAAKVLGIPRHRQLLRYVLPNIAEPLILNTTISVGGGLLALSSLSFLGIGVKAPDYDWGRMLGEGLSAIYTTPTAALAPAVMIVLAGVAFSMLGETLAKAVRGDAGSTAPRRAVRERPAPLAAEERDDDVLLDVAGLRVTFPGGVTPVREVTFRVRPGEIVGIVGESGSGKSVTALAVAGLLPASAAVHADRLTFDGHDLRGRTEAELRGLLGTRLGFVPQDPMTSLNPALRVGRQLAEVVEHHSGTPRASAWRLAVERLAGVRIADPERRAAQFPHEYSGGMRQRALIAMAQMERPKLIIADEPTTALDVTVQRHVLRLIAEASREHGTAAIVVSHDIALLAGLCTRLLVMYSGRIVEEIDVAALPRAAHPYTRALLGALPDLDTDRSLPLTTIPGRPPTPAEFGAGCAFAPRCGLAAPECEDDDPPLLTLDGGRRLACPRAHKETVHGNA</sequence>
<evidence type="ECO:0000256" key="10">
    <source>
        <dbReference type="ARBA" id="ARBA00023136"/>
    </source>
</evidence>
<dbReference type="InterPro" id="IPR027417">
    <property type="entry name" value="P-loop_NTPase"/>
</dbReference>
<keyword evidence="7" id="KW-0547">Nucleotide-binding</keyword>
<comment type="similarity">
    <text evidence="3">Belongs to the ABC transporter superfamily.</text>
</comment>
<dbReference type="Gene3D" id="1.10.3720.10">
    <property type="entry name" value="MetI-like"/>
    <property type="match status" value="1"/>
</dbReference>
<evidence type="ECO:0000256" key="9">
    <source>
        <dbReference type="ARBA" id="ARBA00022989"/>
    </source>
</evidence>
<dbReference type="PROSITE" id="PS50928">
    <property type="entry name" value="ABC_TM1"/>
    <property type="match status" value="1"/>
</dbReference>
<keyword evidence="10 11" id="KW-0472">Membrane</keyword>
<gene>
    <name evidence="14" type="ORF">GCM10010517_52170</name>
</gene>
<evidence type="ECO:0000259" key="13">
    <source>
        <dbReference type="PROSITE" id="PS50928"/>
    </source>
</evidence>
<feature type="domain" description="ABC transporter" evidence="12">
    <location>
        <begin position="302"/>
        <end position="549"/>
    </location>
</feature>
<dbReference type="InterPro" id="IPR035906">
    <property type="entry name" value="MetI-like_sf"/>
</dbReference>
<keyword evidence="9 11" id="KW-1133">Transmembrane helix</keyword>
<organism evidence="14 15">
    <name type="scientific">Streptosporangium fragile</name>
    <dbReference type="NCBI Taxonomy" id="46186"/>
    <lineage>
        <taxon>Bacteria</taxon>
        <taxon>Bacillati</taxon>
        <taxon>Actinomycetota</taxon>
        <taxon>Actinomycetes</taxon>
        <taxon>Streptosporangiales</taxon>
        <taxon>Streptosporangiaceae</taxon>
        <taxon>Streptosporangium</taxon>
    </lineage>
</organism>
<dbReference type="RefSeq" id="WP_344976820.1">
    <property type="nucleotide sequence ID" value="NZ_BAAAVI010000042.1"/>
</dbReference>
<dbReference type="SUPFAM" id="SSF161098">
    <property type="entry name" value="MetI-like"/>
    <property type="match status" value="1"/>
</dbReference>
<evidence type="ECO:0000259" key="12">
    <source>
        <dbReference type="PROSITE" id="PS50893"/>
    </source>
</evidence>
<feature type="transmembrane region" description="Helical" evidence="11">
    <location>
        <begin position="77"/>
        <end position="99"/>
    </location>
</feature>
<dbReference type="Gene3D" id="3.40.50.300">
    <property type="entry name" value="P-loop containing nucleotide triphosphate hydrolases"/>
    <property type="match status" value="1"/>
</dbReference>
<dbReference type="InterPro" id="IPR013563">
    <property type="entry name" value="Oligopep_ABC_C"/>
</dbReference>
<evidence type="ECO:0000256" key="4">
    <source>
        <dbReference type="ARBA" id="ARBA00022448"/>
    </source>
</evidence>
<evidence type="ECO:0000256" key="6">
    <source>
        <dbReference type="ARBA" id="ARBA00022692"/>
    </source>
</evidence>
<dbReference type="PANTHER" id="PTHR43297:SF2">
    <property type="entry name" value="DIPEPTIDE TRANSPORT ATP-BINDING PROTEIN DPPD"/>
    <property type="match status" value="1"/>
</dbReference>
<evidence type="ECO:0000256" key="1">
    <source>
        <dbReference type="ARBA" id="ARBA00004141"/>
    </source>
</evidence>
<dbReference type="Pfam" id="PF00005">
    <property type="entry name" value="ABC_tran"/>
    <property type="match status" value="1"/>
</dbReference>
<feature type="transmembrane region" description="Helical" evidence="11">
    <location>
        <begin position="239"/>
        <end position="263"/>
    </location>
</feature>
<keyword evidence="6 11" id="KW-0812">Transmembrane</keyword>
<dbReference type="Pfam" id="PF08352">
    <property type="entry name" value="oligo_HPY"/>
    <property type="match status" value="1"/>
</dbReference>
<comment type="subcellular location">
    <subcellularLocation>
        <location evidence="11">Cell membrane</location>
        <topology evidence="11">Multi-pass membrane protein</topology>
    </subcellularLocation>
    <subcellularLocation>
        <location evidence="2">Cell membrane</location>
        <topology evidence="2">Peripheral membrane protein</topology>
    </subcellularLocation>
    <subcellularLocation>
        <location evidence="1">Membrane</location>
        <topology evidence="1">Multi-pass membrane protein</topology>
    </subcellularLocation>
</comment>
<dbReference type="CDD" id="cd06261">
    <property type="entry name" value="TM_PBP2"/>
    <property type="match status" value="1"/>
</dbReference>
<comment type="similarity">
    <text evidence="11">Belongs to the binding-protein-dependent transport system permease family.</text>
</comment>
<dbReference type="PROSITE" id="PS50893">
    <property type="entry name" value="ABC_TRANSPORTER_2"/>
    <property type="match status" value="1"/>
</dbReference>
<evidence type="ECO:0000313" key="15">
    <source>
        <dbReference type="Proteomes" id="UP001500831"/>
    </source>
</evidence>
<dbReference type="NCBIfam" id="TIGR01727">
    <property type="entry name" value="oligo_HPY"/>
    <property type="match status" value="1"/>
</dbReference>
<keyword evidence="15" id="KW-1185">Reference proteome</keyword>
<accession>A0ABP6IIT7</accession>
<dbReference type="InterPro" id="IPR003439">
    <property type="entry name" value="ABC_transporter-like_ATP-bd"/>
</dbReference>
<evidence type="ECO:0000313" key="14">
    <source>
        <dbReference type="EMBL" id="GAA2888225.1"/>
    </source>
</evidence>
<protein>
    <submittedName>
        <fullName evidence="14">Dipeptide/oligopeptide/nickel ABC transporter permease/ATP-binding protein</fullName>
    </submittedName>
</protein>
<reference evidence="15" key="1">
    <citation type="journal article" date="2019" name="Int. J. Syst. Evol. Microbiol.">
        <title>The Global Catalogue of Microorganisms (GCM) 10K type strain sequencing project: providing services to taxonomists for standard genome sequencing and annotation.</title>
        <authorList>
            <consortium name="The Broad Institute Genomics Platform"/>
            <consortium name="The Broad Institute Genome Sequencing Center for Infectious Disease"/>
            <person name="Wu L."/>
            <person name="Ma J."/>
        </authorList>
    </citation>
    <scope>NUCLEOTIDE SEQUENCE [LARGE SCALE GENOMIC DNA]</scope>
    <source>
        <strain evidence="15">JCM 6242</strain>
    </source>
</reference>
<name>A0ABP6IIT7_9ACTN</name>
<dbReference type="PANTHER" id="PTHR43297">
    <property type="entry name" value="OLIGOPEPTIDE TRANSPORT ATP-BINDING PROTEIN APPD"/>
    <property type="match status" value="1"/>
</dbReference>
<dbReference type="InterPro" id="IPR000515">
    <property type="entry name" value="MetI-like"/>
</dbReference>
<dbReference type="Pfam" id="PF00528">
    <property type="entry name" value="BPD_transp_1"/>
    <property type="match status" value="1"/>
</dbReference>
<evidence type="ECO:0000256" key="7">
    <source>
        <dbReference type="ARBA" id="ARBA00022741"/>
    </source>
</evidence>
<evidence type="ECO:0000256" key="11">
    <source>
        <dbReference type="RuleBase" id="RU363032"/>
    </source>
</evidence>
<evidence type="ECO:0000256" key="2">
    <source>
        <dbReference type="ARBA" id="ARBA00004202"/>
    </source>
</evidence>
<evidence type="ECO:0000256" key="5">
    <source>
        <dbReference type="ARBA" id="ARBA00022475"/>
    </source>
</evidence>
<dbReference type="SMART" id="SM00382">
    <property type="entry name" value="AAA"/>
    <property type="match status" value="1"/>
</dbReference>
<keyword evidence="4 11" id="KW-0813">Transport</keyword>
<dbReference type="CDD" id="cd03257">
    <property type="entry name" value="ABC_NikE_OppD_transporters"/>
    <property type="match status" value="1"/>
</dbReference>
<feature type="transmembrane region" description="Helical" evidence="11">
    <location>
        <begin position="12"/>
        <end position="36"/>
    </location>
</feature>
<proteinExistence type="inferred from homology"/>
<keyword evidence="8" id="KW-0067">ATP-binding</keyword>